<dbReference type="InterPro" id="IPR013810">
    <property type="entry name" value="Ribosomal_uS5_N"/>
</dbReference>
<accession>A0ABD3N6K5</accession>
<evidence type="ECO:0000259" key="8">
    <source>
        <dbReference type="PROSITE" id="PS50881"/>
    </source>
</evidence>
<keyword evidence="3 5" id="KW-0689">Ribosomal protein</keyword>
<dbReference type="PANTHER" id="PTHR48277">
    <property type="entry name" value="MITOCHONDRIAL RIBOSOMAL PROTEIN S5"/>
    <property type="match status" value="1"/>
</dbReference>
<feature type="compositionally biased region" description="Polar residues" evidence="7">
    <location>
        <begin position="222"/>
        <end position="234"/>
    </location>
</feature>
<dbReference type="Proteomes" id="UP001530293">
    <property type="component" value="Unassembled WGS sequence"/>
</dbReference>
<evidence type="ECO:0000256" key="5">
    <source>
        <dbReference type="PROSITE-ProRule" id="PRU00268"/>
    </source>
</evidence>
<comment type="subcellular location">
    <subcellularLocation>
        <location evidence="1">Plastid</location>
        <location evidence="1">Chloroplast</location>
    </subcellularLocation>
</comment>
<dbReference type="InterPro" id="IPR014721">
    <property type="entry name" value="Ribsml_uS5_D2-typ_fold_subgr"/>
</dbReference>
<sequence length="629" mass="69738">MTSAALLRLRHSGISTTPSWRSLLPPINSSSSSTCPMAPLVTANLTLCRRTRTMSSFKPRRTPPPNLAGINLQPRPNPLPPSSSSATTTTGKSQPPQQQKSATTIGGQGRKPNWISPHHKDYYSRIDSSTINHPQLLHGDPHMPIQKLTRGDGKVVLTNNNNKKRAIELDDYTKMMGGGSYDNDDGEDDGDDGIDELEREFGSDAADAIRQHLNSFHHRMNSAKSSDGSSVGKRTNNDVDGDSNGSYYSPLDEIEERFRTIDRMTSAKGSTQDLALLRRARTESRDFYRLGSIPRLTNGSLGDEFVGDDDALASSGDDNTANDFDKEFGHGRGFDATSVFGKSSTVKYPYGRDLPSPTFHPDFPTGSNVGNNPNDPDEEAWVQELNKLIYEEKYTDMELGDIDETYAPSGIQKEDMQKYMAEKERTKTFNMLEREDEHEKVREEKVDELLEMIKNGEDPNQEAFGPWGDMTVKVDRVQKVERGGTTVRYRALVIGGNGNGAAGFGIGKALAPNEAIVKACKHCKRNVFYIDRYLNSGLSYDLAGRHNSCKVRLRAVSPDYGLHGHPLITEILKYAGISDATSKSHGNRNPYNVVYATFKALMTHESLEEIAMKRGKKLLNLQRARRLGI</sequence>
<evidence type="ECO:0000256" key="1">
    <source>
        <dbReference type="ARBA" id="ARBA00004229"/>
    </source>
</evidence>
<feature type="compositionally biased region" description="Polar residues" evidence="7">
    <location>
        <begin position="365"/>
        <end position="374"/>
    </location>
</feature>
<feature type="region of interest" description="Disordered" evidence="7">
    <location>
        <begin position="174"/>
        <end position="195"/>
    </location>
</feature>
<evidence type="ECO:0000256" key="7">
    <source>
        <dbReference type="SAM" id="MobiDB-lite"/>
    </source>
</evidence>
<proteinExistence type="inferred from homology"/>
<dbReference type="FunFam" id="3.30.230.10:FF:000002">
    <property type="entry name" value="30S ribosomal protein S5"/>
    <property type="match status" value="1"/>
</dbReference>
<gene>
    <name evidence="9" type="ORF">ACHAWU_004365</name>
</gene>
<feature type="compositionally biased region" description="Polar residues" evidence="7">
    <location>
        <begin position="91"/>
        <end position="105"/>
    </location>
</feature>
<dbReference type="PANTHER" id="PTHR48277:SF1">
    <property type="entry name" value="MITOCHONDRIAL RIBOSOMAL PROTEIN S5"/>
    <property type="match status" value="1"/>
</dbReference>
<keyword evidence="10" id="KW-1185">Reference proteome</keyword>
<dbReference type="GO" id="GO:0005840">
    <property type="term" value="C:ribosome"/>
    <property type="evidence" value="ECO:0007669"/>
    <property type="project" value="UniProtKB-KW"/>
</dbReference>
<dbReference type="PROSITE" id="PS50881">
    <property type="entry name" value="S5_DSRBD"/>
    <property type="match status" value="1"/>
</dbReference>
<dbReference type="EMBL" id="JALLBG020000038">
    <property type="protein sequence ID" value="KAL3770666.1"/>
    <property type="molecule type" value="Genomic_DNA"/>
</dbReference>
<evidence type="ECO:0000313" key="9">
    <source>
        <dbReference type="EMBL" id="KAL3770666.1"/>
    </source>
</evidence>
<keyword evidence="4 5" id="KW-0687">Ribonucleoprotein</keyword>
<evidence type="ECO:0000256" key="4">
    <source>
        <dbReference type="ARBA" id="ARBA00023274"/>
    </source>
</evidence>
<dbReference type="Pfam" id="PF03719">
    <property type="entry name" value="Ribosomal_S5_C"/>
    <property type="match status" value="1"/>
</dbReference>
<dbReference type="InterPro" id="IPR000851">
    <property type="entry name" value="Ribosomal_uS5"/>
</dbReference>
<feature type="region of interest" description="Disordered" evidence="7">
    <location>
        <begin position="54"/>
        <end position="120"/>
    </location>
</feature>
<evidence type="ECO:0000313" key="10">
    <source>
        <dbReference type="Proteomes" id="UP001530293"/>
    </source>
</evidence>
<comment type="caution">
    <text evidence="9">The sequence shown here is derived from an EMBL/GenBank/DDBJ whole genome shotgun (WGS) entry which is preliminary data.</text>
</comment>
<dbReference type="InterPro" id="IPR005324">
    <property type="entry name" value="Ribosomal_uS5_C"/>
</dbReference>
<evidence type="ECO:0000256" key="6">
    <source>
        <dbReference type="RuleBase" id="RU003823"/>
    </source>
</evidence>
<feature type="region of interest" description="Disordered" evidence="7">
    <location>
        <begin position="220"/>
        <end position="248"/>
    </location>
</feature>
<feature type="compositionally biased region" description="Acidic residues" evidence="7">
    <location>
        <begin position="182"/>
        <end position="195"/>
    </location>
</feature>
<dbReference type="Pfam" id="PF00333">
    <property type="entry name" value="Ribosomal_S5"/>
    <property type="match status" value="1"/>
</dbReference>
<dbReference type="Gene3D" id="3.30.160.20">
    <property type="match status" value="1"/>
</dbReference>
<organism evidence="9 10">
    <name type="scientific">Discostella pseudostelligera</name>
    <dbReference type="NCBI Taxonomy" id="259834"/>
    <lineage>
        <taxon>Eukaryota</taxon>
        <taxon>Sar</taxon>
        <taxon>Stramenopiles</taxon>
        <taxon>Ochrophyta</taxon>
        <taxon>Bacillariophyta</taxon>
        <taxon>Coscinodiscophyceae</taxon>
        <taxon>Thalassiosirophycidae</taxon>
        <taxon>Stephanodiscales</taxon>
        <taxon>Stephanodiscaceae</taxon>
        <taxon>Discostella</taxon>
    </lineage>
</organism>
<dbReference type="SUPFAM" id="SSF54768">
    <property type="entry name" value="dsRNA-binding domain-like"/>
    <property type="match status" value="1"/>
</dbReference>
<evidence type="ECO:0000256" key="3">
    <source>
        <dbReference type="ARBA" id="ARBA00022980"/>
    </source>
</evidence>
<dbReference type="GO" id="GO:1990904">
    <property type="term" value="C:ribonucleoprotein complex"/>
    <property type="evidence" value="ECO:0007669"/>
    <property type="project" value="UniProtKB-UniRule"/>
</dbReference>
<protein>
    <recommendedName>
        <fullName evidence="8">S5 DRBM domain-containing protein</fullName>
    </recommendedName>
</protein>
<evidence type="ECO:0000256" key="2">
    <source>
        <dbReference type="ARBA" id="ARBA00008945"/>
    </source>
</evidence>
<dbReference type="AlphaFoldDB" id="A0ABD3N6K5"/>
<dbReference type="SUPFAM" id="SSF54211">
    <property type="entry name" value="Ribosomal protein S5 domain 2-like"/>
    <property type="match status" value="1"/>
</dbReference>
<name>A0ABD3N6K5_9STRA</name>
<dbReference type="Gene3D" id="3.30.230.10">
    <property type="match status" value="1"/>
</dbReference>
<comment type="similarity">
    <text evidence="2 6">Belongs to the universal ribosomal protein uS5 family.</text>
</comment>
<dbReference type="GO" id="GO:0009507">
    <property type="term" value="C:chloroplast"/>
    <property type="evidence" value="ECO:0007669"/>
    <property type="project" value="UniProtKB-SubCell"/>
</dbReference>
<feature type="region of interest" description="Disordered" evidence="7">
    <location>
        <begin position="358"/>
        <end position="378"/>
    </location>
</feature>
<feature type="domain" description="S5 DRBM" evidence="8">
    <location>
        <begin position="467"/>
        <end position="530"/>
    </location>
</feature>
<reference evidence="9 10" key="1">
    <citation type="submission" date="2024-10" db="EMBL/GenBank/DDBJ databases">
        <title>Updated reference genomes for cyclostephanoid diatoms.</title>
        <authorList>
            <person name="Roberts W.R."/>
            <person name="Alverson A.J."/>
        </authorList>
    </citation>
    <scope>NUCLEOTIDE SEQUENCE [LARGE SCALE GENOMIC DNA]</scope>
    <source>
        <strain evidence="9 10">AJA232-27</strain>
    </source>
</reference>
<dbReference type="InterPro" id="IPR020568">
    <property type="entry name" value="Ribosomal_Su5_D2-typ_SF"/>
</dbReference>
<dbReference type="GO" id="GO:0003735">
    <property type="term" value="F:structural constituent of ribosome"/>
    <property type="evidence" value="ECO:0007669"/>
    <property type="project" value="UniProtKB-UniRule"/>
</dbReference>